<keyword evidence="4" id="KW-0804">Transcription</keyword>
<feature type="modified residue" description="4-aspartylphosphate" evidence="5">
    <location>
        <position position="58"/>
    </location>
</feature>
<gene>
    <name evidence="8" type="ORF">EGT74_13635</name>
</gene>
<evidence type="ECO:0000256" key="4">
    <source>
        <dbReference type="ARBA" id="ARBA00023163"/>
    </source>
</evidence>
<evidence type="ECO:0000313" key="9">
    <source>
        <dbReference type="Proteomes" id="UP000278351"/>
    </source>
</evidence>
<evidence type="ECO:0000256" key="3">
    <source>
        <dbReference type="ARBA" id="ARBA00023125"/>
    </source>
</evidence>
<evidence type="ECO:0000256" key="1">
    <source>
        <dbReference type="ARBA" id="ARBA00022553"/>
    </source>
</evidence>
<reference evidence="8 9" key="1">
    <citation type="submission" date="2018-11" db="EMBL/GenBank/DDBJ databases">
        <title>Chitinophaga lutea sp.nov., isolate from arsenic contaminated soil.</title>
        <authorList>
            <person name="Zong Y."/>
        </authorList>
    </citation>
    <scope>NUCLEOTIDE SEQUENCE [LARGE SCALE GENOMIC DNA]</scope>
    <source>
        <strain evidence="8 9">ZY74</strain>
    </source>
</reference>
<name>A0A3N4PJW2_9BACT</name>
<dbReference type="Proteomes" id="UP000278351">
    <property type="component" value="Unassembled WGS sequence"/>
</dbReference>
<dbReference type="Pfam" id="PF00196">
    <property type="entry name" value="GerE"/>
    <property type="match status" value="1"/>
</dbReference>
<dbReference type="PRINTS" id="PR00038">
    <property type="entry name" value="HTHLUXR"/>
</dbReference>
<organism evidence="8 9">
    <name type="scientific">Chitinophaga lutea</name>
    <dbReference type="NCBI Taxonomy" id="2488634"/>
    <lineage>
        <taxon>Bacteria</taxon>
        <taxon>Pseudomonadati</taxon>
        <taxon>Bacteroidota</taxon>
        <taxon>Chitinophagia</taxon>
        <taxon>Chitinophagales</taxon>
        <taxon>Chitinophagaceae</taxon>
        <taxon>Chitinophaga</taxon>
    </lineage>
</organism>
<dbReference type="GO" id="GO:0006355">
    <property type="term" value="P:regulation of DNA-templated transcription"/>
    <property type="evidence" value="ECO:0007669"/>
    <property type="project" value="InterPro"/>
</dbReference>
<dbReference type="PROSITE" id="PS00622">
    <property type="entry name" value="HTH_LUXR_1"/>
    <property type="match status" value="1"/>
</dbReference>
<dbReference type="AlphaFoldDB" id="A0A3N4PJW2"/>
<dbReference type="OrthoDB" id="9797341at2"/>
<evidence type="ECO:0000259" key="7">
    <source>
        <dbReference type="PROSITE" id="PS50110"/>
    </source>
</evidence>
<dbReference type="RefSeq" id="WP_123847106.1">
    <property type="nucleotide sequence ID" value="NZ_RPDH01000002.1"/>
</dbReference>
<dbReference type="SUPFAM" id="SSF52172">
    <property type="entry name" value="CheY-like"/>
    <property type="match status" value="1"/>
</dbReference>
<dbReference type="PANTHER" id="PTHR43214">
    <property type="entry name" value="TWO-COMPONENT RESPONSE REGULATOR"/>
    <property type="match status" value="1"/>
</dbReference>
<feature type="domain" description="HTH luxR-type" evidence="6">
    <location>
        <begin position="144"/>
        <end position="209"/>
    </location>
</feature>
<dbReference type="InterPro" id="IPR039420">
    <property type="entry name" value="WalR-like"/>
</dbReference>
<feature type="domain" description="Response regulatory" evidence="7">
    <location>
        <begin position="7"/>
        <end position="123"/>
    </location>
</feature>
<sequence length="211" mass="23572">MSDTKKVLAVVDDHPIVIEGLKFLLKTHADFGQVFSFTSGAAFMHFSRDNRADIVLLDISLPDANGVELCREIKSRSPETVVLGLSNQAERSIILQMLESGAGGYLLKSTSADELLENIEAAQHGELVFCNEVKKILAKPGRHPARQLPSLTKREKQLVQLLAQGKTTAMIAAELELSRFTIDTYRKNLLHKFDVRNITELMVIMMREKLL</sequence>
<dbReference type="GO" id="GO:0003677">
    <property type="term" value="F:DNA binding"/>
    <property type="evidence" value="ECO:0007669"/>
    <property type="project" value="UniProtKB-KW"/>
</dbReference>
<dbReference type="InterPro" id="IPR016032">
    <property type="entry name" value="Sig_transdc_resp-reg_C-effctor"/>
</dbReference>
<dbReference type="Pfam" id="PF00072">
    <property type="entry name" value="Response_reg"/>
    <property type="match status" value="1"/>
</dbReference>
<dbReference type="Gene3D" id="3.40.50.2300">
    <property type="match status" value="1"/>
</dbReference>
<dbReference type="InterPro" id="IPR058245">
    <property type="entry name" value="NreC/VraR/RcsB-like_REC"/>
</dbReference>
<evidence type="ECO:0000259" key="6">
    <source>
        <dbReference type="PROSITE" id="PS50043"/>
    </source>
</evidence>
<proteinExistence type="predicted"/>
<dbReference type="SMART" id="SM00421">
    <property type="entry name" value="HTH_LUXR"/>
    <property type="match status" value="1"/>
</dbReference>
<dbReference type="EMBL" id="RPDH01000002">
    <property type="protein sequence ID" value="RPE08105.1"/>
    <property type="molecule type" value="Genomic_DNA"/>
</dbReference>
<keyword evidence="2" id="KW-0805">Transcription regulation</keyword>
<evidence type="ECO:0000256" key="2">
    <source>
        <dbReference type="ARBA" id="ARBA00023015"/>
    </source>
</evidence>
<evidence type="ECO:0000313" key="8">
    <source>
        <dbReference type="EMBL" id="RPE08105.1"/>
    </source>
</evidence>
<dbReference type="SUPFAM" id="SSF46894">
    <property type="entry name" value="C-terminal effector domain of the bipartite response regulators"/>
    <property type="match status" value="1"/>
</dbReference>
<dbReference type="GO" id="GO:0000160">
    <property type="term" value="P:phosphorelay signal transduction system"/>
    <property type="evidence" value="ECO:0007669"/>
    <property type="project" value="InterPro"/>
</dbReference>
<accession>A0A3N4PJW2</accession>
<dbReference type="InterPro" id="IPR000792">
    <property type="entry name" value="Tscrpt_reg_LuxR_C"/>
</dbReference>
<dbReference type="InterPro" id="IPR001789">
    <property type="entry name" value="Sig_transdc_resp-reg_receiver"/>
</dbReference>
<comment type="caution">
    <text evidence="8">The sequence shown here is derived from an EMBL/GenBank/DDBJ whole genome shotgun (WGS) entry which is preliminary data.</text>
</comment>
<evidence type="ECO:0000256" key="5">
    <source>
        <dbReference type="PROSITE-ProRule" id="PRU00169"/>
    </source>
</evidence>
<dbReference type="SMART" id="SM00448">
    <property type="entry name" value="REC"/>
    <property type="match status" value="1"/>
</dbReference>
<protein>
    <submittedName>
        <fullName evidence="8">DNA-binding response regulator</fullName>
    </submittedName>
</protein>
<keyword evidence="9" id="KW-1185">Reference proteome</keyword>
<dbReference type="PROSITE" id="PS50110">
    <property type="entry name" value="RESPONSE_REGULATORY"/>
    <property type="match status" value="1"/>
</dbReference>
<dbReference type="CDD" id="cd06170">
    <property type="entry name" value="LuxR_C_like"/>
    <property type="match status" value="1"/>
</dbReference>
<dbReference type="PROSITE" id="PS50043">
    <property type="entry name" value="HTH_LUXR_2"/>
    <property type="match status" value="1"/>
</dbReference>
<dbReference type="PANTHER" id="PTHR43214:SF41">
    <property type="entry name" value="NITRATE_NITRITE RESPONSE REGULATOR PROTEIN NARP"/>
    <property type="match status" value="1"/>
</dbReference>
<dbReference type="CDD" id="cd17535">
    <property type="entry name" value="REC_NarL-like"/>
    <property type="match status" value="1"/>
</dbReference>
<keyword evidence="3 8" id="KW-0238">DNA-binding</keyword>
<dbReference type="InterPro" id="IPR011006">
    <property type="entry name" value="CheY-like_superfamily"/>
</dbReference>
<keyword evidence="1 5" id="KW-0597">Phosphoprotein</keyword>